<dbReference type="PANTHER" id="PTHR43785">
    <property type="entry name" value="GAMMA-GLUTAMYLPUTRESCINE SYNTHETASE"/>
    <property type="match status" value="1"/>
</dbReference>
<protein>
    <submittedName>
        <fullName evidence="8">Glutamine synthetase</fullName>
    </submittedName>
</protein>
<gene>
    <name evidence="8" type="ORF">HISP_16680</name>
</gene>
<dbReference type="GO" id="GO:0004356">
    <property type="term" value="F:glutamine synthetase activity"/>
    <property type="evidence" value="ECO:0007669"/>
    <property type="project" value="InterPro"/>
</dbReference>
<dbReference type="PROSITE" id="PS51987">
    <property type="entry name" value="GS_CATALYTIC"/>
    <property type="match status" value="1"/>
</dbReference>
<dbReference type="InterPro" id="IPR014746">
    <property type="entry name" value="Gln_synth/guanido_kin_cat_dom"/>
</dbReference>
<accession>V5TRB7</accession>
<name>V5TRB7_HALHI</name>
<feature type="domain" description="GS catalytic" evidence="7">
    <location>
        <begin position="114"/>
        <end position="451"/>
    </location>
</feature>
<dbReference type="Pfam" id="PF16952">
    <property type="entry name" value="Gln-synt_N_2"/>
    <property type="match status" value="1"/>
</dbReference>
<evidence type="ECO:0000256" key="2">
    <source>
        <dbReference type="ARBA" id="ARBA00022741"/>
    </source>
</evidence>
<dbReference type="GO" id="GO:0006542">
    <property type="term" value="P:glutamine biosynthetic process"/>
    <property type="evidence" value="ECO:0007669"/>
    <property type="project" value="InterPro"/>
</dbReference>
<evidence type="ECO:0000256" key="1">
    <source>
        <dbReference type="ARBA" id="ARBA00022598"/>
    </source>
</evidence>
<evidence type="ECO:0000256" key="4">
    <source>
        <dbReference type="PROSITE-ProRule" id="PRU01330"/>
    </source>
</evidence>
<dbReference type="InterPro" id="IPR054669">
    <property type="entry name" value="GGputSyn"/>
</dbReference>
<dbReference type="InterPro" id="IPR008146">
    <property type="entry name" value="Gln_synth_cat_dom"/>
</dbReference>
<dbReference type="GO" id="GO:0005524">
    <property type="term" value="F:ATP binding"/>
    <property type="evidence" value="ECO:0007669"/>
    <property type="project" value="UniProtKB-KW"/>
</dbReference>
<dbReference type="Pfam" id="PF00120">
    <property type="entry name" value="Gln-synt_C"/>
    <property type="match status" value="1"/>
</dbReference>
<dbReference type="Gene3D" id="3.30.590.10">
    <property type="entry name" value="Glutamine synthetase/guanido kinase, catalytic domain"/>
    <property type="match status" value="1"/>
</dbReference>
<dbReference type="InterPro" id="IPR036651">
    <property type="entry name" value="Gln_synt_N_sf"/>
</dbReference>
<dbReference type="SUPFAM" id="SSF55931">
    <property type="entry name" value="Glutamine synthetase/guanido kinase"/>
    <property type="match status" value="1"/>
</dbReference>
<reference evidence="8 9" key="1">
    <citation type="journal article" date="2014" name="Genome Announc.">
        <title>Complete Genome Sequence of the Extremely Halophilic Archaeon Haloarcula hispanica Strain N601.</title>
        <authorList>
            <person name="Ding J.Y."/>
            <person name="Chiang P.W."/>
            <person name="Hong M.J."/>
            <person name="Dyall-Smith M."/>
            <person name="Tang S.L."/>
        </authorList>
    </citation>
    <scope>NUCLEOTIDE SEQUENCE [LARGE SCALE GENOMIC DNA]</scope>
    <source>
        <strain evidence="8 9">N601</strain>
    </source>
</reference>
<dbReference type="InterPro" id="IPR008147">
    <property type="entry name" value="Gln_synt_N"/>
</dbReference>
<evidence type="ECO:0000256" key="3">
    <source>
        <dbReference type="ARBA" id="ARBA00022840"/>
    </source>
</evidence>
<comment type="similarity">
    <text evidence="4 5">Belongs to the glutamine synthetase family.</text>
</comment>
<keyword evidence="9" id="KW-1185">Reference proteome</keyword>
<dbReference type="KEGG" id="hhn:HISP_16680"/>
<keyword evidence="2" id="KW-0547">Nucleotide-binding</keyword>
<keyword evidence="1" id="KW-0436">Ligase</keyword>
<dbReference type="SMART" id="SM01230">
    <property type="entry name" value="Gln-synt_C"/>
    <property type="match status" value="1"/>
</dbReference>
<dbReference type="EMBL" id="CP006885">
    <property type="protein sequence ID" value="AHB67663.1"/>
    <property type="molecule type" value="Genomic_DNA"/>
</dbReference>
<evidence type="ECO:0000313" key="9">
    <source>
        <dbReference type="Proteomes" id="UP000018572"/>
    </source>
</evidence>
<proteinExistence type="inferred from homology"/>
<evidence type="ECO:0000259" key="6">
    <source>
        <dbReference type="PROSITE" id="PS51986"/>
    </source>
</evidence>
<dbReference type="NCBIfam" id="NF045547">
    <property type="entry name" value="GGputSyn"/>
    <property type="match status" value="1"/>
</dbReference>
<evidence type="ECO:0000256" key="5">
    <source>
        <dbReference type="RuleBase" id="RU000384"/>
    </source>
</evidence>
<organism evidence="8 9">
    <name type="scientific">Haloarcula hispanica N601</name>
    <dbReference type="NCBI Taxonomy" id="1417673"/>
    <lineage>
        <taxon>Archaea</taxon>
        <taxon>Methanobacteriati</taxon>
        <taxon>Methanobacteriota</taxon>
        <taxon>Stenosarchaea group</taxon>
        <taxon>Halobacteria</taxon>
        <taxon>Halobacteriales</taxon>
        <taxon>Haloarculaceae</taxon>
        <taxon>Haloarcula</taxon>
    </lineage>
</organism>
<dbReference type="SUPFAM" id="SSF54368">
    <property type="entry name" value="Glutamine synthetase, N-terminal domain"/>
    <property type="match status" value="1"/>
</dbReference>
<dbReference type="PANTHER" id="PTHR43785:SF2">
    <property type="entry name" value="TYPE-1 GLUTAMINE SYNTHETASE 1"/>
    <property type="match status" value="1"/>
</dbReference>
<evidence type="ECO:0000313" key="8">
    <source>
        <dbReference type="EMBL" id="AHB67663.1"/>
    </source>
</evidence>
<feature type="domain" description="GS beta-grasp" evidence="6">
    <location>
        <begin position="16"/>
        <end position="107"/>
    </location>
</feature>
<dbReference type="Gene3D" id="3.10.20.70">
    <property type="entry name" value="Glutamine synthetase, N-terminal domain"/>
    <property type="match status" value="1"/>
</dbReference>
<dbReference type="AlphaFoldDB" id="V5TRB7"/>
<keyword evidence="3" id="KW-0067">ATP-binding</keyword>
<dbReference type="Proteomes" id="UP000018572">
    <property type="component" value="Chromosome 2"/>
</dbReference>
<sequence length="451" mass="49925">MLMTKEPAIQSRCAEEDIDLVRLLFVTQSGAVRAQTVDTAKLDEAIENGTTVSQLIQMYNAVGRRNKDGHLTTVGEVRLRPDPDTFRALPYAERTGVMFCNIQTLDGNPWTIDARSSLRSFSRTLESKGLSPRVSFESEFHLFERNPEGGDQTIGSPGAYLTESTRETHGTILRAIDALEEQDVVVEKYHPEYAPGKHEIVTGHQFGLRAADEHVLVRETVDSVARSDGYRATFLPRPFDNATNGCHLHVSLWDGETNQFYDSGDGSLSRIGKQFIAGVLEHAPALTALAAPTANSYARLRPQNGAAGYVCWGQENREALVRVPALKAGDQSGNSLRLEFRGADNAVNPYLCLLGLLGAGYDGVDRGLEVPEPLSVDPGNLTAEERSKKCVERLPRTLGQALDELESDDVLRDVLGDALFETYVQVKRSHWRQFAYDSAQSWEMEHLRSVY</sequence>
<evidence type="ECO:0000259" key="7">
    <source>
        <dbReference type="PROSITE" id="PS51987"/>
    </source>
</evidence>
<dbReference type="HOGENOM" id="CLU_017290_6_0_2"/>
<dbReference type="PROSITE" id="PS51986">
    <property type="entry name" value="GS_BETA_GRASP"/>
    <property type="match status" value="1"/>
</dbReference>